<dbReference type="PANTHER" id="PTHR46411">
    <property type="entry name" value="FAMILY ATPASE, PUTATIVE-RELATED"/>
    <property type="match status" value="1"/>
</dbReference>
<proteinExistence type="predicted"/>
<dbReference type="InterPro" id="IPR027417">
    <property type="entry name" value="P-loop_NTPase"/>
</dbReference>
<evidence type="ECO:0000313" key="4">
    <source>
        <dbReference type="Proteomes" id="UP001213681"/>
    </source>
</evidence>
<sequence length="648" mass="74021">MKTYEKTKPAYSEIEVQSQGLRDLLRSVIGDYPGQSFDGTSVYIPGPFQAVVHYWEELRAEIEPKEGDSEETKQAREDLNEMMNSIRASTELESYFKTRESNMESGVITYEFLWTIFRPKTKVFARPFLNIPQIFEVPYSPDPYERRRVSIPCWCYDYNGKSQVKTFYEFDIEHFRGTKDISSLFCYPINYLKEEDGQLEELQERLRKRGEKFIELCTVEKGSKQMSEYNDIVLLASGSLSRSLVQDGDDNRTLRSSQEDEFSEQNIPATPKEDNNVKTVAVKGKFIVDAGAFLQHGSRYGSYPLGKYTSVDVEDPNEKPDSYDVVSIEQERDKFLLCPPRVLGYSTQQKIWGQFKVDAVRRVEPVKIKTAFDTDLQLHQEYKDMIKALVENHTKTNDSKTDRKDMDVIEGKGRGLVILLHGPPGVGKTLTAETIAEATGKPLLVVSVAEIGLNASKAENNLERMFHLAGAWEAILLVDEADVFLESRMSTGDPNRNALVSVLLRVLEYYEGIMILTTNRITSLDIAVQSRIHLAIRYEDLTKAQKRQVFSSFLNKLQDKDKSIISPSNRANIDDWVEEIGSEQKLNGRQIRNLVNSAHALACSNGQGGSLRKDHFKKVLSITREFQEQLEGLTRDRRADNEVDRRTR</sequence>
<dbReference type="GO" id="GO:0005524">
    <property type="term" value="F:ATP binding"/>
    <property type="evidence" value="ECO:0007669"/>
    <property type="project" value="InterPro"/>
</dbReference>
<dbReference type="AlphaFoldDB" id="A0AAD6BUW8"/>
<dbReference type="InterPro" id="IPR054289">
    <property type="entry name" value="DUF7025"/>
</dbReference>
<dbReference type="SMART" id="SM00382">
    <property type="entry name" value="AAA"/>
    <property type="match status" value="1"/>
</dbReference>
<dbReference type="GeneID" id="81605151"/>
<feature type="region of interest" description="Disordered" evidence="1">
    <location>
        <begin position="246"/>
        <end position="271"/>
    </location>
</feature>
<dbReference type="CDD" id="cd19481">
    <property type="entry name" value="RecA-like_protease"/>
    <property type="match status" value="1"/>
</dbReference>
<dbReference type="PANTHER" id="PTHR46411:SF3">
    <property type="entry name" value="AAA+ ATPASE DOMAIN-CONTAINING PROTEIN"/>
    <property type="match status" value="1"/>
</dbReference>
<dbReference type="Pfam" id="PF00004">
    <property type="entry name" value="AAA"/>
    <property type="match status" value="1"/>
</dbReference>
<dbReference type="RefSeq" id="XP_056759662.1">
    <property type="nucleotide sequence ID" value="XM_056914908.1"/>
</dbReference>
<organism evidence="3 4">
    <name type="scientific">Penicillium daleae</name>
    <dbReference type="NCBI Taxonomy" id="63821"/>
    <lineage>
        <taxon>Eukaryota</taxon>
        <taxon>Fungi</taxon>
        <taxon>Dikarya</taxon>
        <taxon>Ascomycota</taxon>
        <taxon>Pezizomycotina</taxon>
        <taxon>Eurotiomycetes</taxon>
        <taxon>Eurotiomycetidae</taxon>
        <taxon>Eurotiales</taxon>
        <taxon>Aspergillaceae</taxon>
        <taxon>Penicillium</taxon>
    </lineage>
</organism>
<dbReference type="InterPro" id="IPR003959">
    <property type="entry name" value="ATPase_AAA_core"/>
</dbReference>
<dbReference type="Pfam" id="PF23232">
    <property type="entry name" value="AAA_lid_13"/>
    <property type="match status" value="1"/>
</dbReference>
<dbReference type="InterPro" id="IPR056599">
    <property type="entry name" value="AAA_lid_fung"/>
</dbReference>
<protein>
    <recommendedName>
        <fullName evidence="2">AAA+ ATPase domain-containing protein</fullName>
    </recommendedName>
</protein>
<dbReference type="GO" id="GO:0016887">
    <property type="term" value="F:ATP hydrolysis activity"/>
    <property type="evidence" value="ECO:0007669"/>
    <property type="project" value="InterPro"/>
</dbReference>
<evidence type="ECO:0000259" key="2">
    <source>
        <dbReference type="SMART" id="SM00382"/>
    </source>
</evidence>
<evidence type="ECO:0000256" key="1">
    <source>
        <dbReference type="SAM" id="MobiDB-lite"/>
    </source>
</evidence>
<keyword evidence="4" id="KW-1185">Reference proteome</keyword>
<dbReference type="SUPFAM" id="SSF52540">
    <property type="entry name" value="P-loop containing nucleoside triphosphate hydrolases"/>
    <property type="match status" value="1"/>
</dbReference>
<dbReference type="InterPro" id="IPR003593">
    <property type="entry name" value="AAA+_ATPase"/>
</dbReference>
<evidence type="ECO:0000313" key="3">
    <source>
        <dbReference type="EMBL" id="KAJ5432370.1"/>
    </source>
</evidence>
<dbReference type="EMBL" id="JAPVEA010000009">
    <property type="protein sequence ID" value="KAJ5432370.1"/>
    <property type="molecule type" value="Genomic_DNA"/>
</dbReference>
<feature type="domain" description="AAA+ ATPase" evidence="2">
    <location>
        <begin position="414"/>
        <end position="542"/>
    </location>
</feature>
<gene>
    <name evidence="3" type="ORF">N7458_011526</name>
</gene>
<accession>A0AAD6BUW8</accession>
<dbReference type="Pfam" id="PF22942">
    <property type="entry name" value="DUF7025"/>
    <property type="match status" value="1"/>
</dbReference>
<dbReference type="Gene3D" id="3.40.50.300">
    <property type="entry name" value="P-loop containing nucleotide triphosphate hydrolases"/>
    <property type="match status" value="1"/>
</dbReference>
<dbReference type="Proteomes" id="UP001213681">
    <property type="component" value="Unassembled WGS sequence"/>
</dbReference>
<name>A0AAD6BUW8_9EURO</name>
<comment type="caution">
    <text evidence="3">The sequence shown here is derived from an EMBL/GenBank/DDBJ whole genome shotgun (WGS) entry which is preliminary data.</text>
</comment>
<reference evidence="3" key="1">
    <citation type="submission" date="2022-12" db="EMBL/GenBank/DDBJ databases">
        <authorList>
            <person name="Petersen C."/>
        </authorList>
    </citation>
    <scope>NUCLEOTIDE SEQUENCE</scope>
    <source>
        <strain evidence="3">IBT 16125</strain>
    </source>
</reference>
<reference evidence="3" key="2">
    <citation type="journal article" date="2023" name="IMA Fungus">
        <title>Comparative genomic study of the Penicillium genus elucidates a diverse pangenome and 15 lateral gene transfer events.</title>
        <authorList>
            <person name="Petersen C."/>
            <person name="Sorensen T."/>
            <person name="Nielsen M.R."/>
            <person name="Sondergaard T.E."/>
            <person name="Sorensen J.L."/>
            <person name="Fitzpatrick D.A."/>
            <person name="Frisvad J.C."/>
            <person name="Nielsen K.L."/>
        </authorList>
    </citation>
    <scope>NUCLEOTIDE SEQUENCE</scope>
    <source>
        <strain evidence="3">IBT 16125</strain>
    </source>
</reference>